<proteinExistence type="inferred from homology"/>
<feature type="compositionally biased region" description="Pro residues" evidence="3">
    <location>
        <begin position="441"/>
        <end position="452"/>
    </location>
</feature>
<dbReference type="InterPro" id="IPR009061">
    <property type="entry name" value="DNA-bd_dom_put_sf"/>
</dbReference>
<feature type="domain" description="c-SKI SMAD4-binding" evidence="4">
    <location>
        <begin position="189"/>
        <end position="280"/>
    </location>
</feature>
<dbReference type="FunFam" id="3.10.260.20:FF:000002">
    <property type="entry name" value="SKI-like oncogene a"/>
    <property type="match status" value="1"/>
</dbReference>
<comment type="similarity">
    <text evidence="1">Belongs to the SKI family.</text>
</comment>
<feature type="region of interest" description="Disordered" evidence="3">
    <location>
        <begin position="413"/>
        <end position="453"/>
    </location>
</feature>
<keyword evidence="2" id="KW-0175">Coiled coil</keyword>
<dbReference type="GO" id="GO:0005634">
    <property type="term" value="C:nucleus"/>
    <property type="evidence" value="ECO:0007669"/>
    <property type="project" value="TreeGrafter"/>
</dbReference>
<dbReference type="GO" id="GO:0000978">
    <property type="term" value="F:RNA polymerase II cis-regulatory region sequence-specific DNA binding"/>
    <property type="evidence" value="ECO:0007669"/>
    <property type="project" value="TreeGrafter"/>
</dbReference>
<reference evidence="5" key="1">
    <citation type="submission" date="2015-12" db="EMBL/GenBank/DDBJ databases">
        <title>De novo transcriptome assembly of four potential Pierce s Disease insect vectors from Arizona vineyards.</title>
        <authorList>
            <person name="Tassone E.E."/>
        </authorList>
    </citation>
    <scope>NUCLEOTIDE SEQUENCE</scope>
</reference>
<organism evidence="5">
    <name type="scientific">Clastoptera arizonana</name>
    <name type="common">Arizona spittle bug</name>
    <dbReference type="NCBI Taxonomy" id="38151"/>
    <lineage>
        <taxon>Eukaryota</taxon>
        <taxon>Metazoa</taxon>
        <taxon>Ecdysozoa</taxon>
        <taxon>Arthropoda</taxon>
        <taxon>Hexapoda</taxon>
        <taxon>Insecta</taxon>
        <taxon>Pterygota</taxon>
        <taxon>Neoptera</taxon>
        <taxon>Paraneoptera</taxon>
        <taxon>Hemiptera</taxon>
        <taxon>Auchenorrhyncha</taxon>
        <taxon>Cercopoidea</taxon>
        <taxon>Clastopteridae</taxon>
        <taxon>Clastoptera</taxon>
    </lineage>
</organism>
<dbReference type="GO" id="GO:0005737">
    <property type="term" value="C:cytoplasm"/>
    <property type="evidence" value="ECO:0007669"/>
    <property type="project" value="TreeGrafter"/>
</dbReference>
<dbReference type="InterPro" id="IPR010919">
    <property type="entry name" value="SAND-like_dom_sf"/>
</dbReference>
<name>A0A1B6DVA3_9HEMI</name>
<evidence type="ECO:0000256" key="1">
    <source>
        <dbReference type="ARBA" id="ARBA00009513"/>
    </source>
</evidence>
<feature type="compositionally biased region" description="Pro residues" evidence="3">
    <location>
        <begin position="602"/>
        <end position="613"/>
    </location>
</feature>
<feature type="compositionally biased region" description="Basic and acidic residues" evidence="3">
    <location>
        <begin position="421"/>
        <end position="440"/>
    </location>
</feature>
<feature type="coiled-coil region" evidence="2">
    <location>
        <begin position="512"/>
        <end position="539"/>
    </location>
</feature>
<evidence type="ECO:0000313" key="5">
    <source>
        <dbReference type="EMBL" id="JAS29602.1"/>
    </source>
</evidence>
<dbReference type="SUPFAM" id="SSF46955">
    <property type="entry name" value="Putative DNA-binding domain"/>
    <property type="match status" value="1"/>
</dbReference>
<protein>
    <recommendedName>
        <fullName evidence="4">c-SKI SMAD4-binding domain-containing protein</fullName>
    </recommendedName>
</protein>
<dbReference type="Gene3D" id="1.20.5.340">
    <property type="match status" value="1"/>
</dbReference>
<dbReference type="SUPFAM" id="SSF63763">
    <property type="entry name" value="SAND domain-like"/>
    <property type="match status" value="1"/>
</dbReference>
<dbReference type="GO" id="GO:0046332">
    <property type="term" value="F:SMAD binding"/>
    <property type="evidence" value="ECO:0007669"/>
    <property type="project" value="InterPro"/>
</dbReference>
<evidence type="ECO:0000259" key="4">
    <source>
        <dbReference type="SMART" id="SM01046"/>
    </source>
</evidence>
<evidence type="ECO:0000256" key="2">
    <source>
        <dbReference type="SAM" id="Coils"/>
    </source>
</evidence>
<dbReference type="InterPro" id="IPR037000">
    <property type="entry name" value="Ski_DNA-bd_sf"/>
</dbReference>
<dbReference type="GO" id="GO:0005667">
    <property type="term" value="C:transcription regulator complex"/>
    <property type="evidence" value="ECO:0007669"/>
    <property type="project" value="TreeGrafter"/>
</dbReference>
<dbReference type="InterPro" id="IPR003380">
    <property type="entry name" value="SKI/SNO/DAC"/>
</dbReference>
<dbReference type="PANTHER" id="PTHR10005">
    <property type="entry name" value="SKI ONCOGENE-RELATED"/>
    <property type="match status" value="1"/>
</dbReference>
<dbReference type="Pfam" id="PF08782">
    <property type="entry name" value="c-SKI_SMAD_bind"/>
    <property type="match status" value="1"/>
</dbReference>
<dbReference type="PANTHER" id="PTHR10005:SF25">
    <property type="entry name" value="SNO ONCOGENE, ISOFORM B"/>
    <property type="match status" value="1"/>
</dbReference>
<accession>A0A1B6DVA3</accession>
<dbReference type="InterPro" id="IPR014890">
    <property type="entry name" value="c-SKI_SMAD4-bd_dom"/>
</dbReference>
<dbReference type="CDD" id="cd21079">
    <property type="entry name" value="DHD_Ski_Sno"/>
    <property type="match status" value="1"/>
</dbReference>
<dbReference type="EMBL" id="GEDC01007696">
    <property type="protein sequence ID" value="JAS29602.1"/>
    <property type="molecule type" value="Transcribed_RNA"/>
</dbReference>
<dbReference type="AlphaFoldDB" id="A0A1B6DVA3"/>
<sequence length="632" mass="71727">METLIGHQAYNPHLKKVLKTYQLSAIKSLQGPSTVLCSEEVVSAPKKKPVESSPEPFVTPPPLPIQQLPIFTTPDRSRSERSETVLEGESISCFVVGGEKRLCLPQILNSVLRDFSLPQINQVCDELQIFCSRCNPDQLEVLKFSGILPSSAPSCGLITKTDAERLCSALLHSWHPPPTILDKSVSLRLKVYHECFGKCKGLCMPELYTDINARCIECVECRGLFSPQTFVCHAHRNLQVRTCHWGFDSSNWRSYLLLVENQPDAEREEKLLELFKKQHCRTETVFKRKQVERIERVQDDIKLEKEEDVPEISCKKPRMEDSGFCSPTTTATASVYLQQSYDAFHYYTWYDSWARNMSSAFRPWPAMSRQTAQPILRDSVPTYLNHDPPVLLHPERVVPLSQTEHFERSFQPNVALAPPTRRHDSSIKTEVKNDVKEKRPLPPPKLEPPPTPAASVASLFNSEIELSTDTDDSASEVPIENAVGSVVEQIAAVLDALSDAKETTRQRVIGLVERLAIRLDKVEADNRRLTDDNHRLTDDNCRLTDDNRRLTDGNRRLTDDNHRLTDDNCRLKEEKSKVEEQLEKHQKQLEEETEKKKSAFPSPVPETPAPIPRSSPVSVITSPITVIKMELQ</sequence>
<evidence type="ECO:0000256" key="3">
    <source>
        <dbReference type="SAM" id="MobiDB-lite"/>
    </source>
</evidence>
<dbReference type="InterPro" id="IPR023216">
    <property type="entry name" value="Tscrpt_reg_SKI_SnoN"/>
</dbReference>
<dbReference type="Gene3D" id="3.10.390.10">
    <property type="entry name" value="SAND domain-like"/>
    <property type="match status" value="1"/>
</dbReference>
<dbReference type="Pfam" id="PF02437">
    <property type="entry name" value="Ski_Sno_DHD"/>
    <property type="match status" value="1"/>
</dbReference>
<dbReference type="SMART" id="SM01046">
    <property type="entry name" value="c-SKI_SMAD_bind"/>
    <property type="match status" value="1"/>
</dbReference>
<dbReference type="Gene3D" id="3.10.260.20">
    <property type="entry name" value="Ski"/>
    <property type="match status" value="1"/>
</dbReference>
<feature type="region of interest" description="Disordered" evidence="3">
    <location>
        <begin position="574"/>
        <end position="617"/>
    </location>
</feature>
<gene>
    <name evidence="5" type="ORF">g.16322</name>
</gene>
<feature type="compositionally biased region" description="Basic and acidic residues" evidence="3">
    <location>
        <begin position="574"/>
        <end position="597"/>
    </location>
</feature>
<dbReference type="GO" id="GO:0030514">
    <property type="term" value="P:negative regulation of BMP signaling pathway"/>
    <property type="evidence" value="ECO:0007669"/>
    <property type="project" value="TreeGrafter"/>
</dbReference>
<dbReference type="GO" id="GO:0000981">
    <property type="term" value="F:DNA-binding transcription factor activity, RNA polymerase II-specific"/>
    <property type="evidence" value="ECO:0007669"/>
    <property type="project" value="TreeGrafter"/>
</dbReference>